<keyword evidence="2 3" id="KW-0040">ANK repeat</keyword>
<dbReference type="SMART" id="SM00248">
    <property type="entry name" value="ANK"/>
    <property type="match status" value="4"/>
</dbReference>
<feature type="compositionally biased region" description="Acidic residues" evidence="5">
    <location>
        <begin position="419"/>
        <end position="437"/>
    </location>
</feature>
<protein>
    <recommendedName>
        <fullName evidence="6">RING-type domain-containing protein</fullName>
    </recommendedName>
</protein>
<keyword evidence="4" id="KW-0479">Metal-binding</keyword>
<name>A0A7S0UR78_9CHLO</name>
<dbReference type="Gene3D" id="1.25.40.20">
    <property type="entry name" value="Ankyrin repeat-containing domain"/>
    <property type="match status" value="2"/>
</dbReference>
<evidence type="ECO:0000256" key="2">
    <source>
        <dbReference type="ARBA" id="ARBA00023043"/>
    </source>
</evidence>
<evidence type="ECO:0000256" key="4">
    <source>
        <dbReference type="PROSITE-ProRule" id="PRU00175"/>
    </source>
</evidence>
<feature type="compositionally biased region" description="Low complexity" evidence="5">
    <location>
        <begin position="517"/>
        <end position="536"/>
    </location>
</feature>
<dbReference type="InterPro" id="IPR013083">
    <property type="entry name" value="Znf_RING/FYVE/PHD"/>
</dbReference>
<evidence type="ECO:0000256" key="1">
    <source>
        <dbReference type="ARBA" id="ARBA00022737"/>
    </source>
</evidence>
<proteinExistence type="predicted"/>
<feature type="compositionally biased region" description="Basic and acidic residues" evidence="5">
    <location>
        <begin position="451"/>
        <end position="464"/>
    </location>
</feature>
<reference evidence="7" key="1">
    <citation type="submission" date="2021-01" db="EMBL/GenBank/DDBJ databases">
        <authorList>
            <person name="Corre E."/>
            <person name="Pelletier E."/>
            <person name="Niang G."/>
            <person name="Scheremetjew M."/>
            <person name="Finn R."/>
            <person name="Kale V."/>
            <person name="Holt S."/>
            <person name="Cochrane G."/>
            <person name="Meng A."/>
            <person name="Brown T."/>
            <person name="Cohen L."/>
        </authorList>
    </citation>
    <scope>NUCLEOTIDE SEQUENCE</scope>
    <source>
        <strain evidence="7">SAG 63-3</strain>
    </source>
</reference>
<dbReference type="InterPro" id="IPR002110">
    <property type="entry name" value="Ankyrin_rpt"/>
</dbReference>
<accession>A0A7S0UR78</accession>
<dbReference type="PANTHER" id="PTHR24126:SF65">
    <property type="entry name" value="CHROMOSOME UNDETERMINED SCAFFOLD_20, WHOLE GENOME SHOTGUN SEQUENCE"/>
    <property type="match status" value="1"/>
</dbReference>
<evidence type="ECO:0000259" key="6">
    <source>
        <dbReference type="PROSITE" id="PS50089"/>
    </source>
</evidence>
<dbReference type="Gene3D" id="3.30.40.10">
    <property type="entry name" value="Zinc/RING finger domain, C3HC4 (zinc finger)"/>
    <property type="match status" value="1"/>
</dbReference>
<feature type="region of interest" description="Disordered" evidence="5">
    <location>
        <begin position="382"/>
        <end position="464"/>
    </location>
</feature>
<dbReference type="PROSITE" id="PS50089">
    <property type="entry name" value="ZF_RING_2"/>
    <property type="match status" value="1"/>
</dbReference>
<dbReference type="InterPro" id="IPR001841">
    <property type="entry name" value="Znf_RING"/>
</dbReference>
<sequence length="737" mass="79953">MGQSISYISSQSLSPDLVAAVTSGDELEIHRCLNEDPKLILAGIKKNTFGITRTSIFHVAAEAGIGSSIDILCDYLLTCSAGIFLSLISQLSNYDSVANVELVNSPEGRKKAVSFFLNGSNGRGQTPLMYSCFYGWPDVIVTLLKHGSDPWIQDRCGGRNALHYACLKGHARCVRVLIQHVTGRPAGPLSYHEIHDRQYVNCRTMCGVQPIHLAVAKGHCEAVRALLAFRPRLTAFLPSNAYLDSIGGNFVRRSTPLHIAAGKGDATLSFELMAAYARQRTEGDPYGESDPRRIRDGLNMIPCQVAHLNGYTSLAEALLPARALTTFTDYVMPLEDDVESEARATENRIQEEKRILAYRAVREELELQASLAVEQFRSKGCGVLRDDGEGDDGGGKRESDGGFDGRGEGFDDKGKEFDSESEGFDNNDEGFDGNDEQFDGKNGRFISNSNSEEKDKDEKGNLESLREDHLGKPAIVDSNLTPLINLYANALVLEDALIPSTEAAYGIANDSLDKRNQVSNSKSNNSSKGSHVKNVPSTSNNISLCASSSSDSFASSLTSMSLLQSPPSQLPPTLSSSLSGSPAPLTTRLDLCIKDGFEEGDCRDKRSEEIRDLDPILNIDLDVVQPLFSTVSIPKEVPTTTPSTANSPIPNLLSHPYVNATPAMPDDSTGLVKERLGMALCGICFSDPAYVSIQNCAHRTCGECALKLCHSLAITKPLLCPYCRTEVNRFSFVAETV</sequence>
<feature type="repeat" description="ANK" evidence="3">
    <location>
        <begin position="123"/>
        <end position="155"/>
    </location>
</feature>
<feature type="repeat" description="ANK" evidence="3">
    <location>
        <begin position="157"/>
        <end position="180"/>
    </location>
</feature>
<feature type="domain" description="RING-type" evidence="6">
    <location>
        <begin position="681"/>
        <end position="724"/>
    </location>
</feature>
<dbReference type="PROSITE" id="PS50297">
    <property type="entry name" value="ANK_REP_REGION"/>
    <property type="match status" value="2"/>
</dbReference>
<gene>
    <name evidence="7" type="ORF">PPAR00522_LOCUS2376</name>
</gene>
<keyword evidence="4" id="KW-0862">Zinc</keyword>
<keyword evidence="1" id="KW-0677">Repeat</keyword>
<dbReference type="AlphaFoldDB" id="A0A7S0UR78"/>
<dbReference type="PROSITE" id="PS50088">
    <property type="entry name" value="ANK_REPEAT"/>
    <property type="match status" value="2"/>
</dbReference>
<dbReference type="EMBL" id="HBFM01004127">
    <property type="protein sequence ID" value="CAD8765987.1"/>
    <property type="molecule type" value="Transcribed_RNA"/>
</dbReference>
<dbReference type="SUPFAM" id="SSF48403">
    <property type="entry name" value="Ankyrin repeat"/>
    <property type="match status" value="1"/>
</dbReference>
<dbReference type="Pfam" id="PF12796">
    <property type="entry name" value="Ank_2"/>
    <property type="match status" value="1"/>
</dbReference>
<evidence type="ECO:0000256" key="3">
    <source>
        <dbReference type="PROSITE-ProRule" id="PRU00023"/>
    </source>
</evidence>
<evidence type="ECO:0000313" key="7">
    <source>
        <dbReference type="EMBL" id="CAD8765987.1"/>
    </source>
</evidence>
<dbReference type="Pfam" id="PF13920">
    <property type="entry name" value="zf-C3HC4_3"/>
    <property type="match status" value="1"/>
</dbReference>
<keyword evidence="4" id="KW-0863">Zinc-finger</keyword>
<dbReference type="InterPro" id="IPR036770">
    <property type="entry name" value="Ankyrin_rpt-contain_sf"/>
</dbReference>
<organism evidence="7">
    <name type="scientific">Polytomella parva</name>
    <dbReference type="NCBI Taxonomy" id="51329"/>
    <lineage>
        <taxon>Eukaryota</taxon>
        <taxon>Viridiplantae</taxon>
        <taxon>Chlorophyta</taxon>
        <taxon>core chlorophytes</taxon>
        <taxon>Chlorophyceae</taxon>
        <taxon>CS clade</taxon>
        <taxon>Chlamydomonadales</taxon>
        <taxon>Chlamydomonadaceae</taxon>
        <taxon>Polytomella</taxon>
    </lineage>
</organism>
<feature type="region of interest" description="Disordered" evidence="5">
    <location>
        <begin position="562"/>
        <end position="582"/>
    </location>
</feature>
<dbReference type="SUPFAM" id="SSF57850">
    <property type="entry name" value="RING/U-box"/>
    <property type="match status" value="1"/>
</dbReference>
<evidence type="ECO:0000256" key="5">
    <source>
        <dbReference type="SAM" id="MobiDB-lite"/>
    </source>
</evidence>
<feature type="compositionally biased region" description="Basic and acidic residues" evidence="5">
    <location>
        <begin position="393"/>
        <end position="418"/>
    </location>
</feature>
<dbReference type="GO" id="GO:0008270">
    <property type="term" value="F:zinc ion binding"/>
    <property type="evidence" value="ECO:0007669"/>
    <property type="project" value="UniProtKB-KW"/>
</dbReference>
<dbReference type="PANTHER" id="PTHR24126">
    <property type="entry name" value="ANKYRIN REPEAT, PH AND SEC7 DOMAIN CONTAINING PROTEIN SECG-RELATED"/>
    <property type="match status" value="1"/>
</dbReference>
<feature type="region of interest" description="Disordered" evidence="5">
    <location>
        <begin position="515"/>
        <end position="536"/>
    </location>
</feature>